<dbReference type="AlphaFoldDB" id="A0A1H6ANP6"/>
<evidence type="ECO:0000313" key="3">
    <source>
        <dbReference type="Proteomes" id="UP000236740"/>
    </source>
</evidence>
<dbReference type="EMBL" id="FNVN01000003">
    <property type="protein sequence ID" value="SEG50328.1"/>
    <property type="molecule type" value="Genomic_DNA"/>
</dbReference>
<name>A0A1H6ANP6_9EURY</name>
<reference evidence="2 3" key="1">
    <citation type="submission" date="2016-10" db="EMBL/GenBank/DDBJ databases">
        <authorList>
            <person name="de Groot N.N."/>
        </authorList>
    </citation>
    <scope>NUCLEOTIDE SEQUENCE [LARGE SCALE GENOMIC DNA]</scope>
    <source>
        <strain evidence="2 3">CGMCC 1.10331</strain>
    </source>
</reference>
<protein>
    <submittedName>
        <fullName evidence="2">Uncharacterized protein</fullName>
    </submittedName>
</protein>
<sequence length="203" mass="23304">MGRPKQFSYVITAMVVIGRSKESREKSRRFLQAVYDGGGKARTSEIRQRSGLSRSDIKYRYESLEQKGLISIEYDDENVAGPNESAQKIAILTDFACEEIENKGLLQGGHYQPEKATRDVDELAAQVDTLKERVRAQEEQIEQLQRYITETVYRNISMLRWSIARLEIAVETDDRPLGSFDPSERISALKQRVKDFEVDHVTK</sequence>
<keyword evidence="1" id="KW-0175">Coiled coil</keyword>
<dbReference type="RefSeq" id="WP_136361835.1">
    <property type="nucleotide sequence ID" value="NZ_CP031311.1"/>
</dbReference>
<dbReference type="GeneID" id="39858104"/>
<keyword evidence="3" id="KW-1185">Reference proteome</keyword>
<evidence type="ECO:0000313" key="2">
    <source>
        <dbReference type="EMBL" id="SEG50328.1"/>
    </source>
</evidence>
<dbReference type="Proteomes" id="UP000236740">
    <property type="component" value="Unassembled WGS sequence"/>
</dbReference>
<accession>A0A1H6ANP6</accession>
<dbReference type="OrthoDB" id="174131at2157"/>
<gene>
    <name evidence="2" type="ORF">SAMN04488133_2423</name>
</gene>
<organism evidence="2 3">
    <name type="scientific">Halobellus limi</name>
    <dbReference type="NCBI Taxonomy" id="699433"/>
    <lineage>
        <taxon>Archaea</taxon>
        <taxon>Methanobacteriati</taxon>
        <taxon>Methanobacteriota</taxon>
        <taxon>Stenosarchaea group</taxon>
        <taxon>Halobacteria</taxon>
        <taxon>Halobacteriales</taxon>
        <taxon>Haloferacaceae</taxon>
        <taxon>Halobellus</taxon>
    </lineage>
</organism>
<evidence type="ECO:0000256" key="1">
    <source>
        <dbReference type="SAM" id="Coils"/>
    </source>
</evidence>
<feature type="coiled-coil region" evidence="1">
    <location>
        <begin position="120"/>
        <end position="147"/>
    </location>
</feature>
<proteinExistence type="predicted"/>